<name>A0AAV1AKH6_VICFA</name>
<dbReference type="AlphaFoldDB" id="A0AAV1AKH6"/>
<protein>
    <submittedName>
        <fullName evidence="1">Uncharacterized protein</fullName>
    </submittedName>
</protein>
<reference evidence="1 2" key="1">
    <citation type="submission" date="2023-01" db="EMBL/GenBank/DDBJ databases">
        <authorList>
            <person name="Kreplak J."/>
        </authorList>
    </citation>
    <scope>NUCLEOTIDE SEQUENCE [LARGE SCALE GENOMIC DNA]</scope>
</reference>
<evidence type="ECO:0000313" key="1">
    <source>
        <dbReference type="EMBL" id="CAI8611050.1"/>
    </source>
</evidence>
<dbReference type="EMBL" id="OX451739">
    <property type="protein sequence ID" value="CAI8611050.1"/>
    <property type="molecule type" value="Genomic_DNA"/>
</dbReference>
<proteinExistence type="predicted"/>
<organism evidence="1 2">
    <name type="scientific">Vicia faba</name>
    <name type="common">Broad bean</name>
    <name type="synonym">Faba vulgaris</name>
    <dbReference type="NCBI Taxonomy" id="3906"/>
    <lineage>
        <taxon>Eukaryota</taxon>
        <taxon>Viridiplantae</taxon>
        <taxon>Streptophyta</taxon>
        <taxon>Embryophyta</taxon>
        <taxon>Tracheophyta</taxon>
        <taxon>Spermatophyta</taxon>
        <taxon>Magnoliopsida</taxon>
        <taxon>eudicotyledons</taxon>
        <taxon>Gunneridae</taxon>
        <taxon>Pentapetalae</taxon>
        <taxon>rosids</taxon>
        <taxon>fabids</taxon>
        <taxon>Fabales</taxon>
        <taxon>Fabaceae</taxon>
        <taxon>Papilionoideae</taxon>
        <taxon>50 kb inversion clade</taxon>
        <taxon>NPAAA clade</taxon>
        <taxon>Hologalegina</taxon>
        <taxon>IRL clade</taxon>
        <taxon>Fabeae</taxon>
        <taxon>Vicia</taxon>
    </lineage>
</organism>
<gene>
    <name evidence="1" type="ORF">VFH_IV210640</name>
</gene>
<accession>A0AAV1AKH6</accession>
<evidence type="ECO:0000313" key="2">
    <source>
        <dbReference type="Proteomes" id="UP001157006"/>
    </source>
</evidence>
<dbReference type="Proteomes" id="UP001157006">
    <property type="component" value="Chromosome 4"/>
</dbReference>
<keyword evidence="2" id="KW-1185">Reference proteome</keyword>
<sequence length="155" mass="17092">MYCLNLKVEIESICFFLFAIKKGGITEAREGQYRSAKEKYKLQRKIRSNPPLHLLIHAETVYAARHYNNNNLNYSHTPPNRAAITSVTRNLQFGQSTATPSEAPIDSIAMKSKSVALPQSTALRCSSLTIQANNPELTITSRAASSPTTSIPGCH</sequence>